<keyword evidence="1" id="KW-0175">Coiled coil</keyword>
<dbReference type="OMA" id="MSITHEY"/>
<sequence length="1050" mass="126612">MSITHEYLRKYSYNRWKNSSRPIQEITQLRKENNPSIVDIHYETQEQFQKLNPEIHVSQEYPSENQLIISNQIQQSNSYDPNHAFTNTENQKKTQKHNIFQPLPNSNLIHQSLKIQNQKGNNFVITEQFNIRIDPKNQTKFNKSIQLNEDSLKQSVPQMPQNQYLFLQTNQISQYIELSQQVEQQNELKEVNQELKEQELFLESKQEFQFKSDFQSSHPKYETEEQHFPQVVQMDVDFNKDEYLKIIDDYIEFIKITEYIDVQLIEQEILKQQHISSQKQFMFRIDPLITSMLFEQIPNNPYQKESNQPYKKMDYVDFYDALKNYKNQLEKDLYIPDLSDFMHYQLSQQTFNFLEIKRQQIKWNPSLFKALQSSRNELITLFSIYNQIKMPDIVLFDQDIDAFKIQIKQIGSNQINIFQNLFRKYKEKTIKKLKDLKVINQQMNKNKSILIQSQQEHQYQNQEFQHQLDEFRNKLKEYSHKSPIDFKQAMSLIQNFNNIQQFFIQIKQQEHILEKQGIHYIPIIFNQEQEMMKIFDLMYINLKQEILKTKTLLTLPIGEFAWEHQLQQEQEALNKITRRLCLLNQFYEQSIQKYQTEYQFIRQLKKGQQIMNDNINVLVQYLDIKKVIQNQQISIFSYPKLQLQQITIQTLNYHDLIVQTNNRVIAIQQLNQYQFIEELKQILSLKNYSQVEISLLKMKNQLNSLKFSKLIQDEINLLHTYITQALCFFPKNVIDIFVQTNTYEELELQLGNIEQFETLENTNFESQSKELFEIFMTFFESKIQNQFDEIFIQLYEMSKEQNSDWNPIKLAKRIDLLYEYQREDIESNQYVKKELINQIIDYPDLRYLFQEARSLFKQIREILEKEQDIEKTNQTILSLILDFEAPEGIDQNLIDLKPLERFHRNFKKFDKFTQLKNEIINLGLILQQEYGQYLLCCQSKIIKLVDCIELKINTLDKEILDNILFKPLNFNTSVPIYELHTLLNYRYSDFQSIQIQKFENNQQRKIVLFSQKTKQNFDEDIDIVLEVIYDKSKVHNIGIYVDQQLCFSCL</sequence>
<keyword evidence="3" id="KW-1185">Reference proteome</keyword>
<reference evidence="2" key="1">
    <citation type="submission" date="2021-01" db="EMBL/GenBank/DDBJ databases">
        <authorList>
            <consortium name="Genoscope - CEA"/>
            <person name="William W."/>
        </authorList>
    </citation>
    <scope>NUCLEOTIDE SEQUENCE</scope>
</reference>
<comment type="caution">
    <text evidence="2">The sequence shown here is derived from an EMBL/GenBank/DDBJ whole genome shotgun (WGS) entry which is preliminary data.</text>
</comment>
<evidence type="ECO:0000313" key="2">
    <source>
        <dbReference type="EMBL" id="CAD8112478.1"/>
    </source>
</evidence>
<feature type="coiled-coil region" evidence="1">
    <location>
        <begin position="178"/>
        <end position="205"/>
    </location>
</feature>
<protein>
    <submittedName>
        <fullName evidence="2">Uncharacterized protein</fullName>
    </submittedName>
</protein>
<evidence type="ECO:0000313" key="3">
    <source>
        <dbReference type="Proteomes" id="UP000688137"/>
    </source>
</evidence>
<name>A0A8S1QA75_PARPR</name>
<dbReference type="AlphaFoldDB" id="A0A8S1QA75"/>
<dbReference type="EMBL" id="CAJJDM010000156">
    <property type="protein sequence ID" value="CAD8112478.1"/>
    <property type="molecule type" value="Genomic_DNA"/>
</dbReference>
<gene>
    <name evidence="2" type="ORF">PPRIM_AZ9-3.1.T1510104</name>
</gene>
<organism evidence="2 3">
    <name type="scientific">Paramecium primaurelia</name>
    <dbReference type="NCBI Taxonomy" id="5886"/>
    <lineage>
        <taxon>Eukaryota</taxon>
        <taxon>Sar</taxon>
        <taxon>Alveolata</taxon>
        <taxon>Ciliophora</taxon>
        <taxon>Intramacronucleata</taxon>
        <taxon>Oligohymenophorea</taxon>
        <taxon>Peniculida</taxon>
        <taxon>Parameciidae</taxon>
        <taxon>Paramecium</taxon>
    </lineage>
</organism>
<proteinExistence type="predicted"/>
<evidence type="ECO:0000256" key="1">
    <source>
        <dbReference type="SAM" id="Coils"/>
    </source>
</evidence>
<accession>A0A8S1QA75</accession>
<feature type="coiled-coil region" evidence="1">
    <location>
        <begin position="426"/>
        <end position="481"/>
    </location>
</feature>
<dbReference type="Proteomes" id="UP000688137">
    <property type="component" value="Unassembled WGS sequence"/>
</dbReference>